<evidence type="ECO:0000313" key="3">
    <source>
        <dbReference type="EMBL" id="QPR71784.1"/>
    </source>
</evidence>
<gene>
    <name evidence="4" type="ORF">CHCC16736_0627</name>
    <name evidence="3" type="ORF">I6G80_18445</name>
</gene>
<dbReference type="FunFam" id="3.40.50.720:FF:000080">
    <property type="entry name" value="Thiazole biosynthesis adenylyltransferase ThiF"/>
    <property type="match status" value="1"/>
</dbReference>
<dbReference type="Proteomes" id="UP000435910">
    <property type="component" value="Unassembled WGS sequence"/>
</dbReference>
<dbReference type="Gene3D" id="3.40.50.720">
    <property type="entry name" value="NAD(P)-binding Rossmann-like Domain"/>
    <property type="match status" value="1"/>
</dbReference>
<feature type="domain" description="THIF-type NAD/FAD binding fold" evidence="2">
    <location>
        <begin position="28"/>
        <end position="262"/>
    </location>
</feature>
<dbReference type="NCBIfam" id="NF009123">
    <property type="entry name" value="PRK12475.1"/>
    <property type="match status" value="1"/>
</dbReference>
<comment type="similarity">
    <text evidence="1">Belongs to the HesA/MoeB/ThiF family.</text>
</comment>
<dbReference type="GO" id="GO:0005829">
    <property type="term" value="C:cytosol"/>
    <property type="evidence" value="ECO:0007669"/>
    <property type="project" value="TreeGrafter"/>
</dbReference>
<dbReference type="EMBL" id="CP065647">
    <property type="protein sequence ID" value="QPR71784.1"/>
    <property type="molecule type" value="Genomic_DNA"/>
</dbReference>
<dbReference type="AlphaFoldDB" id="A0A1Y0XQN8"/>
<sequence length="360" mass="40294">MFFKEQQTEKWYDIEKEVKGIILMHERYSRQIRYQNIGQAGQDRIRQSHVLIVGAGALGTSAAEGLVRAGIGALSIIDRDYVEWSNLQRQQLYTEKDAEERLPKAAAAKERLSEINSGVELRTYVADGTVETLRPLIEEADAVIDATDNFETRMIINDLAQETGTPWVYGACVSSQGMYMTIIPQKTPCLACLFEDVPIGGATCDTSGIISPAVQMVSAYQQAEILKILTGQQEALQTAFVTFDLWANTHYRMQIGRNEKCPSCGETPVYPFLSNMSQKKADVLCGRETVQIRSEMLKRLPKEELMKKLSVIGKVDANDYLLHVQYEAFRIVIFNDGRALVHGTNDIKEANSILARVIGM</sequence>
<organism evidence="4 5">
    <name type="scientific">Bacillus licheniformis</name>
    <dbReference type="NCBI Taxonomy" id="1402"/>
    <lineage>
        <taxon>Bacteria</taxon>
        <taxon>Bacillati</taxon>
        <taxon>Bacillota</taxon>
        <taxon>Bacilli</taxon>
        <taxon>Bacillales</taxon>
        <taxon>Bacillaceae</taxon>
        <taxon>Bacillus</taxon>
    </lineage>
</organism>
<evidence type="ECO:0000313" key="4">
    <source>
        <dbReference type="EMBL" id="TWL22164.1"/>
    </source>
</evidence>
<dbReference type="PANTHER" id="PTHR10953:SF102">
    <property type="entry name" value="ADENYLYLTRANSFERASE AND SULFURTRANSFERASE MOCS3"/>
    <property type="match status" value="1"/>
</dbReference>
<dbReference type="GO" id="GO:0016779">
    <property type="term" value="F:nucleotidyltransferase activity"/>
    <property type="evidence" value="ECO:0007669"/>
    <property type="project" value="UniProtKB-KW"/>
</dbReference>
<dbReference type="SMR" id="A0A1Y0XQN8"/>
<evidence type="ECO:0000259" key="2">
    <source>
        <dbReference type="Pfam" id="PF00899"/>
    </source>
</evidence>
<evidence type="ECO:0000313" key="6">
    <source>
        <dbReference type="Proteomes" id="UP000595038"/>
    </source>
</evidence>
<dbReference type="InterPro" id="IPR045886">
    <property type="entry name" value="ThiF/MoeB/HesA"/>
</dbReference>
<keyword evidence="4" id="KW-0548">Nucleotidyltransferase</keyword>
<dbReference type="PANTHER" id="PTHR10953">
    <property type="entry name" value="UBIQUITIN-ACTIVATING ENZYME E1"/>
    <property type="match status" value="1"/>
</dbReference>
<dbReference type="OMA" id="EFMRYSR"/>
<name>A0A1Y0XQN8_BACLI</name>
<dbReference type="GO" id="GO:0004792">
    <property type="term" value="F:thiosulfate-cyanide sulfurtransferase activity"/>
    <property type="evidence" value="ECO:0007669"/>
    <property type="project" value="TreeGrafter"/>
</dbReference>
<accession>A0A1Y0XQN8</accession>
<dbReference type="CDD" id="cd00757">
    <property type="entry name" value="ThiF_MoeB_HesA_family"/>
    <property type="match status" value="1"/>
</dbReference>
<dbReference type="GO" id="GO:0008641">
    <property type="term" value="F:ubiquitin-like modifier activating enzyme activity"/>
    <property type="evidence" value="ECO:0007669"/>
    <property type="project" value="InterPro"/>
</dbReference>
<dbReference type="SUPFAM" id="SSF69572">
    <property type="entry name" value="Activating enzymes of the ubiquitin-like proteins"/>
    <property type="match status" value="1"/>
</dbReference>
<evidence type="ECO:0000313" key="5">
    <source>
        <dbReference type="Proteomes" id="UP000435910"/>
    </source>
</evidence>
<dbReference type="InterPro" id="IPR035985">
    <property type="entry name" value="Ubiquitin-activating_enz"/>
</dbReference>
<dbReference type="EMBL" id="NILC01000030">
    <property type="protein sequence ID" value="TWL22164.1"/>
    <property type="molecule type" value="Genomic_DNA"/>
</dbReference>
<dbReference type="InterPro" id="IPR000594">
    <property type="entry name" value="ThiF_NAD_FAD-bd"/>
</dbReference>
<evidence type="ECO:0000256" key="1">
    <source>
        <dbReference type="ARBA" id="ARBA00009919"/>
    </source>
</evidence>
<protein>
    <submittedName>
        <fullName evidence="3 4">Molybdopterin-synthase adenylyltransferase</fullName>
    </submittedName>
</protein>
<keyword evidence="4" id="KW-0808">Transferase</keyword>
<dbReference type="GO" id="GO:0008146">
    <property type="term" value="F:sulfotransferase activity"/>
    <property type="evidence" value="ECO:0007669"/>
    <property type="project" value="TreeGrafter"/>
</dbReference>
<proteinExistence type="inferred from homology"/>
<dbReference type="Proteomes" id="UP000595038">
    <property type="component" value="Chromosome"/>
</dbReference>
<reference evidence="3 6" key="2">
    <citation type="submission" date="2020-12" db="EMBL/GenBank/DDBJ databases">
        <title>FDA dAtabase for Regulatory Grade micrObial Sequences (FDA-ARGOS): Supporting development and validation of Infectious Disease Dx tests.</title>
        <authorList>
            <person name="Nelson B."/>
            <person name="Plummer A."/>
            <person name="Tallon L."/>
            <person name="Sadzewicz L."/>
            <person name="Zhao X."/>
            <person name="Boylan J."/>
            <person name="Ott S."/>
            <person name="Bowen H."/>
            <person name="Vavikolanu K."/>
            <person name="Mehta A."/>
            <person name="Aluvathingal J."/>
            <person name="Nadendla S."/>
            <person name="Myers T."/>
            <person name="Yan Y."/>
            <person name="Sichtig H."/>
        </authorList>
    </citation>
    <scope>NUCLEOTIDE SEQUENCE [LARGE SCALE GENOMIC DNA]</scope>
    <source>
        <strain evidence="3 6">FDAARGOS_923</strain>
    </source>
</reference>
<reference evidence="4 5" key="1">
    <citation type="submission" date="2019-06" db="EMBL/GenBank/DDBJ databases">
        <title>Genome sequence analysis of &gt;100 Bacillus licheniformis strains suggests intrinsic resistance to this species.</title>
        <authorList>
            <person name="Wels M."/>
            <person name="Siezen R.J."/>
            <person name="Johansen E."/>
            <person name="Stuer-Lauridsen B."/>
            <person name="Bjerre K."/>
            <person name="Nielsen B.K.K."/>
        </authorList>
    </citation>
    <scope>NUCLEOTIDE SEQUENCE [LARGE SCALE GENOMIC DNA]</scope>
    <source>
        <strain evidence="4 5">BAC-16736</strain>
    </source>
</reference>
<dbReference type="Pfam" id="PF00899">
    <property type="entry name" value="ThiF"/>
    <property type="match status" value="1"/>
</dbReference>